<dbReference type="OrthoDB" id="2224262at2759"/>
<dbReference type="Proteomes" id="UP000283895">
    <property type="component" value="Unassembled WGS sequence"/>
</dbReference>
<reference evidence="2 3" key="1">
    <citation type="submission" date="2015-09" db="EMBL/GenBank/DDBJ databases">
        <title>Host preference determinants of Valsa canker pathogens revealed by comparative genomics.</title>
        <authorList>
            <person name="Yin Z."/>
            <person name="Huang L."/>
        </authorList>
    </citation>
    <scope>NUCLEOTIDE SEQUENCE [LARGE SCALE GENOMIC DNA]</scope>
    <source>
        <strain evidence="2 3">03-1</strain>
    </source>
</reference>
<evidence type="ECO:0000256" key="1">
    <source>
        <dbReference type="SAM" id="Phobius"/>
    </source>
</evidence>
<evidence type="ECO:0000313" key="2">
    <source>
        <dbReference type="EMBL" id="ROW12740.1"/>
    </source>
</evidence>
<dbReference type="GO" id="GO:0055085">
    <property type="term" value="P:transmembrane transport"/>
    <property type="evidence" value="ECO:0007669"/>
    <property type="project" value="InterPro"/>
</dbReference>
<keyword evidence="1" id="KW-1133">Transmembrane helix</keyword>
<evidence type="ECO:0008006" key="4">
    <source>
        <dbReference type="Google" id="ProtNLM"/>
    </source>
</evidence>
<dbReference type="STRING" id="356882.A0A423XA10"/>
<gene>
    <name evidence="2" type="ORF">VMCG_00333</name>
</gene>
<feature type="transmembrane region" description="Helical" evidence="1">
    <location>
        <begin position="320"/>
        <end position="342"/>
    </location>
</feature>
<dbReference type="EMBL" id="LKEA01000001">
    <property type="protein sequence ID" value="ROW12740.1"/>
    <property type="molecule type" value="Genomic_DNA"/>
</dbReference>
<sequence length="538" mass="59554">MGFSPVGTVKNIFHDLQNAPEAQYISSVAAPTQLPSQGSLTAPEKVYFLDSNTSLSRNSSLDSNAEEVQARETPNLRTTKNPFNLLDAVVKAAGSRWTLGIVLLLLVVWGILGAVFGPTDTWQVILQDVSSIQAYISATLLMRQQNNNTKSLLGRICGLISRSESNERMVGSLTMEQRATLRMSTQRMRANIVDTLHEKEDFFDKAANGVAKATGSLISSGIYWAGIIAWVVLGIPLQFSDTWQLYVNTATALEITFVTVFLQNIRTQHDKHLDKIVKVIEQLDKDIEIQLRRMTGNLEPNPIIASEPARLTKWEKGIDVYAYIIGGTFGIAISVIVFAIWLAVGDPMNFDDNWFLIIGTYTGLVGFIDGFVLKNVDARETKMANMHFQRLISQDSKIFSLIGIEIPISTVPSKASLNMRISRTIGRWVESTSASYAAVGTVVALVVVASAMQWTETGQLLCNTPTMIVEGFLLITLLQAHNMADNRRRTTYEDILNRRLVLDKHLAAWRNVTDSDDSSIGEKYEAVTYIGQINGLDV</sequence>
<dbReference type="Pfam" id="PF04120">
    <property type="entry name" value="Iron_permease"/>
    <property type="match status" value="4"/>
</dbReference>
<protein>
    <recommendedName>
        <fullName evidence="4">Low affinity iron permease</fullName>
    </recommendedName>
</protein>
<proteinExistence type="predicted"/>
<keyword evidence="1" id="KW-0472">Membrane</keyword>
<name>A0A423XA10_9PEZI</name>
<comment type="caution">
    <text evidence="2">The sequence shown here is derived from an EMBL/GenBank/DDBJ whole genome shotgun (WGS) entry which is preliminary data.</text>
</comment>
<accession>A0A423XA10</accession>
<feature type="transmembrane region" description="Helical" evidence="1">
    <location>
        <begin position="433"/>
        <end position="452"/>
    </location>
</feature>
<organism evidence="2 3">
    <name type="scientific">Cytospora schulzeri</name>
    <dbReference type="NCBI Taxonomy" id="448051"/>
    <lineage>
        <taxon>Eukaryota</taxon>
        <taxon>Fungi</taxon>
        <taxon>Dikarya</taxon>
        <taxon>Ascomycota</taxon>
        <taxon>Pezizomycotina</taxon>
        <taxon>Sordariomycetes</taxon>
        <taxon>Sordariomycetidae</taxon>
        <taxon>Diaporthales</taxon>
        <taxon>Cytosporaceae</taxon>
        <taxon>Cytospora</taxon>
    </lineage>
</organism>
<dbReference type="InterPro" id="IPR007251">
    <property type="entry name" value="Iron_permease_Fet4"/>
</dbReference>
<feature type="transmembrane region" description="Helical" evidence="1">
    <location>
        <begin position="458"/>
        <end position="478"/>
    </location>
</feature>
<keyword evidence="3" id="KW-1185">Reference proteome</keyword>
<feature type="transmembrane region" description="Helical" evidence="1">
    <location>
        <begin position="245"/>
        <end position="265"/>
    </location>
</feature>
<keyword evidence="1" id="KW-0812">Transmembrane</keyword>
<evidence type="ECO:0000313" key="3">
    <source>
        <dbReference type="Proteomes" id="UP000283895"/>
    </source>
</evidence>
<feature type="transmembrane region" description="Helical" evidence="1">
    <location>
        <begin position="354"/>
        <end position="373"/>
    </location>
</feature>
<feature type="transmembrane region" description="Helical" evidence="1">
    <location>
        <begin position="221"/>
        <end position="239"/>
    </location>
</feature>
<feature type="transmembrane region" description="Helical" evidence="1">
    <location>
        <begin position="97"/>
        <end position="116"/>
    </location>
</feature>
<dbReference type="AlphaFoldDB" id="A0A423XA10"/>